<dbReference type="Pfam" id="PF01546">
    <property type="entry name" value="Peptidase_M20"/>
    <property type="match status" value="1"/>
</dbReference>
<proteinExistence type="predicted"/>
<dbReference type="GO" id="GO:0046657">
    <property type="term" value="P:folic acid catabolic process"/>
    <property type="evidence" value="ECO:0007669"/>
    <property type="project" value="TreeGrafter"/>
</dbReference>
<dbReference type="PANTHER" id="PTHR30575:SF0">
    <property type="entry name" value="XAA-ARG DIPEPTIDASE"/>
    <property type="match status" value="1"/>
</dbReference>
<organism evidence="1 2">
    <name type="scientific">Paenibacillus algorifonticola</name>
    <dbReference type="NCBI Taxonomy" id="684063"/>
    <lineage>
        <taxon>Bacteria</taxon>
        <taxon>Bacillati</taxon>
        <taxon>Bacillota</taxon>
        <taxon>Bacilli</taxon>
        <taxon>Bacillales</taxon>
        <taxon>Paenibacillaceae</taxon>
        <taxon>Paenibacillus</taxon>
    </lineage>
</organism>
<dbReference type="NCBIfam" id="TIGR01891">
    <property type="entry name" value="amidohydrolases"/>
    <property type="match status" value="1"/>
</dbReference>
<dbReference type="CDD" id="cd05673">
    <property type="entry name" value="M20_Acy1L2_AbgB"/>
    <property type="match status" value="1"/>
</dbReference>
<dbReference type="Gene3D" id="3.40.630.10">
    <property type="entry name" value="Zn peptidases"/>
    <property type="match status" value="1"/>
</dbReference>
<dbReference type="GO" id="GO:0005737">
    <property type="term" value="C:cytoplasm"/>
    <property type="evidence" value="ECO:0007669"/>
    <property type="project" value="TreeGrafter"/>
</dbReference>
<dbReference type="SUPFAM" id="SSF53187">
    <property type="entry name" value="Zn-dependent exopeptidases"/>
    <property type="match status" value="1"/>
</dbReference>
<dbReference type="OrthoDB" id="9781032at2"/>
<dbReference type="InterPro" id="IPR052030">
    <property type="entry name" value="Peptidase_M20/M20A_hydrolases"/>
</dbReference>
<gene>
    <name evidence="1" type="ORF">SAMN04487969_119107</name>
</gene>
<dbReference type="PANTHER" id="PTHR30575">
    <property type="entry name" value="PEPTIDASE M20"/>
    <property type="match status" value="1"/>
</dbReference>
<protein>
    <submittedName>
        <fullName evidence="1">Aminobenzoyl-glutamate utilization protein B</fullName>
    </submittedName>
</protein>
<keyword evidence="2" id="KW-1185">Reference proteome</keyword>
<dbReference type="SUPFAM" id="SSF55031">
    <property type="entry name" value="Bacterial exopeptidase dimerisation domain"/>
    <property type="match status" value="1"/>
</dbReference>
<dbReference type="InterPro" id="IPR017145">
    <property type="entry name" value="Aminobenzoyl-glu_utiliz_pB"/>
</dbReference>
<dbReference type="GO" id="GO:0071713">
    <property type="term" value="F:para-aminobenzoyl-glutamate hydrolase activity"/>
    <property type="evidence" value="ECO:0007669"/>
    <property type="project" value="TreeGrafter"/>
</dbReference>
<dbReference type="AlphaFoldDB" id="A0A1I2H2Q1"/>
<accession>A0A1I2H2Q1</accession>
<dbReference type="EMBL" id="FONN01000019">
    <property type="protein sequence ID" value="SFF23569.1"/>
    <property type="molecule type" value="Genomic_DNA"/>
</dbReference>
<dbReference type="RefSeq" id="WP_046233648.1">
    <property type="nucleotide sequence ID" value="NZ_FONN01000019.1"/>
</dbReference>
<reference evidence="2" key="1">
    <citation type="submission" date="2016-10" db="EMBL/GenBank/DDBJ databases">
        <authorList>
            <person name="Varghese N."/>
            <person name="Submissions S."/>
        </authorList>
    </citation>
    <scope>NUCLEOTIDE SEQUENCE [LARGE SCALE GENOMIC DNA]</scope>
    <source>
        <strain evidence="2">CGMCC 1.10223</strain>
    </source>
</reference>
<dbReference type="Proteomes" id="UP000183410">
    <property type="component" value="Unassembled WGS sequence"/>
</dbReference>
<dbReference type="InterPro" id="IPR036264">
    <property type="entry name" value="Bact_exopeptidase_dim_dom"/>
</dbReference>
<dbReference type="FunFam" id="3.30.70.360:FF:000004">
    <property type="entry name" value="Peptidase M20 domain-containing protein 2"/>
    <property type="match status" value="1"/>
</dbReference>
<sequence length="471" mass="50613">MLKQGLELSDMIELKKPLFTALSDQIWALAETRFEEHQSAELLCKALEEEGFHIERAVGGIETAFIGSYSYGEGAPVLAILGEFDALAGLSQHKELAVEQPVVPGGNGHGCGHNLLGTGSLAAAVALRHYMEQNGIPGTVRYYGCPGEEGGSGKAFMAREGLFDDADMAICWHPGGLNGIMPGNSLANYQIYYKFKGRASHAAGSPHLGRSALDAVELMNVGVNYLREHIIPEARVHYAVTNTGGISPNVVQGAAEVLYLIRAPETPQVEEIYQRVCNIARGAALMTGTEVEIVFDKACSNLVPNHTLGRAMHKQFEQLGMPVFSEEEQRYARAIRATLSEADKASVPFKEVAGKDLCDILLPFDEREGGSRMSGSTDVGDVSWIVPTVQCFTSCVAIGTPFHTWQVVAQGASSIGHKGMLHAAKVMAMTGLEALQSPELIAEAKAELKERLQGGAYECPIPAYVKPSAKK</sequence>
<dbReference type="GO" id="GO:0016805">
    <property type="term" value="F:dipeptidase activity"/>
    <property type="evidence" value="ECO:0007669"/>
    <property type="project" value="TreeGrafter"/>
</dbReference>
<dbReference type="PIRSF" id="PIRSF037227">
    <property type="entry name" value="Aminobenzoyl-glu_utiliz_pB"/>
    <property type="match status" value="1"/>
</dbReference>
<dbReference type="InterPro" id="IPR017439">
    <property type="entry name" value="Amidohydrolase"/>
</dbReference>
<evidence type="ECO:0000313" key="1">
    <source>
        <dbReference type="EMBL" id="SFF23569.1"/>
    </source>
</evidence>
<dbReference type="InterPro" id="IPR002933">
    <property type="entry name" value="Peptidase_M20"/>
</dbReference>
<dbReference type="Gene3D" id="3.30.70.360">
    <property type="match status" value="1"/>
</dbReference>
<evidence type="ECO:0000313" key="2">
    <source>
        <dbReference type="Proteomes" id="UP000183410"/>
    </source>
</evidence>
<name>A0A1I2H2Q1_9BACL</name>